<dbReference type="PANTHER" id="PTHR32322:SF2">
    <property type="entry name" value="EAMA DOMAIN-CONTAINING PROTEIN"/>
    <property type="match status" value="1"/>
</dbReference>
<comment type="similarity">
    <text evidence="2">Belongs to the EamA transporter family.</text>
</comment>
<accession>A0ABT7EHR9</accession>
<dbReference type="InterPro" id="IPR050638">
    <property type="entry name" value="AA-Vitamin_Transporters"/>
</dbReference>
<organism evidence="8 9">
    <name type="scientific">Pseudoalteromonas obscura</name>
    <dbReference type="NCBI Taxonomy" id="3048491"/>
    <lineage>
        <taxon>Bacteria</taxon>
        <taxon>Pseudomonadati</taxon>
        <taxon>Pseudomonadota</taxon>
        <taxon>Gammaproteobacteria</taxon>
        <taxon>Alteromonadales</taxon>
        <taxon>Pseudoalteromonadaceae</taxon>
        <taxon>Pseudoalteromonas</taxon>
    </lineage>
</organism>
<feature type="transmembrane region" description="Helical" evidence="6">
    <location>
        <begin position="7"/>
        <end position="28"/>
    </location>
</feature>
<feature type="transmembrane region" description="Helical" evidence="6">
    <location>
        <begin position="240"/>
        <end position="259"/>
    </location>
</feature>
<dbReference type="SUPFAM" id="SSF103481">
    <property type="entry name" value="Multidrug resistance efflux transporter EmrE"/>
    <property type="match status" value="2"/>
</dbReference>
<feature type="transmembrane region" description="Helical" evidence="6">
    <location>
        <begin position="265"/>
        <end position="285"/>
    </location>
</feature>
<dbReference type="InterPro" id="IPR037185">
    <property type="entry name" value="EmrE-like"/>
</dbReference>
<dbReference type="InterPro" id="IPR000620">
    <property type="entry name" value="EamA_dom"/>
</dbReference>
<feature type="domain" description="EamA" evidence="7">
    <location>
        <begin position="147"/>
        <end position="281"/>
    </location>
</feature>
<name>A0ABT7EHR9_9GAMM</name>
<evidence type="ECO:0000259" key="7">
    <source>
        <dbReference type="Pfam" id="PF00892"/>
    </source>
</evidence>
<evidence type="ECO:0000256" key="1">
    <source>
        <dbReference type="ARBA" id="ARBA00004141"/>
    </source>
</evidence>
<feature type="transmembrane region" description="Helical" evidence="6">
    <location>
        <begin position="34"/>
        <end position="51"/>
    </location>
</feature>
<keyword evidence="5 6" id="KW-0472">Membrane</keyword>
<evidence type="ECO:0000256" key="6">
    <source>
        <dbReference type="SAM" id="Phobius"/>
    </source>
</evidence>
<feature type="transmembrane region" description="Helical" evidence="6">
    <location>
        <begin position="178"/>
        <end position="201"/>
    </location>
</feature>
<comment type="caution">
    <text evidence="8">The sequence shown here is derived from an EMBL/GenBank/DDBJ whole genome shotgun (WGS) entry which is preliminary data.</text>
</comment>
<proteinExistence type="inferred from homology"/>
<evidence type="ECO:0000256" key="4">
    <source>
        <dbReference type="ARBA" id="ARBA00022989"/>
    </source>
</evidence>
<evidence type="ECO:0000256" key="2">
    <source>
        <dbReference type="ARBA" id="ARBA00007362"/>
    </source>
</evidence>
<dbReference type="Proteomes" id="UP001231915">
    <property type="component" value="Unassembled WGS sequence"/>
</dbReference>
<feature type="transmembrane region" description="Helical" evidence="6">
    <location>
        <begin position="147"/>
        <end position="166"/>
    </location>
</feature>
<feature type="transmembrane region" description="Helical" evidence="6">
    <location>
        <begin position="63"/>
        <end position="84"/>
    </location>
</feature>
<keyword evidence="4 6" id="KW-1133">Transmembrane helix</keyword>
<comment type="subcellular location">
    <subcellularLocation>
        <location evidence="1">Membrane</location>
        <topology evidence="1">Multi-pass membrane protein</topology>
    </subcellularLocation>
</comment>
<feature type="domain" description="EamA" evidence="7">
    <location>
        <begin position="9"/>
        <end position="134"/>
    </location>
</feature>
<feature type="transmembrane region" description="Helical" evidence="6">
    <location>
        <begin position="90"/>
        <end position="111"/>
    </location>
</feature>
<sequence>MPAQLSYAFVVLIWSTTPLAIVWSSASMAPTTSVLLRMLLALVLAAVVVTFSKIRMQWTKKAWLLYTYSGGGILVGMMFAYLASLTVPSGVISLVFGLAPIISGILAQKLLGEEKFTAIKKCALALALLGMVLVCFAQLQQLNIEPIGLIYVLCAVVNFSLSGVLVKRVKIAIHPMATTYGSLLFATPGFAIIWLLAGAPFEVESWSEKSMWSTFYLGIFGSFFGFLAYFHILQHMKASTVALTTLITPGFAMTLGALINNEEITMLLLIGAITIILSLALYQFGGQLNNWLRFKAKPVD</sequence>
<feature type="transmembrane region" description="Helical" evidence="6">
    <location>
        <begin position="213"/>
        <end position="233"/>
    </location>
</feature>
<evidence type="ECO:0000313" key="8">
    <source>
        <dbReference type="EMBL" id="MDK2594595.1"/>
    </source>
</evidence>
<dbReference type="PANTHER" id="PTHR32322">
    <property type="entry name" value="INNER MEMBRANE TRANSPORTER"/>
    <property type="match status" value="1"/>
</dbReference>
<evidence type="ECO:0000256" key="5">
    <source>
        <dbReference type="ARBA" id="ARBA00023136"/>
    </source>
</evidence>
<dbReference type="Pfam" id="PF00892">
    <property type="entry name" value="EamA"/>
    <property type="match status" value="2"/>
</dbReference>
<protein>
    <submittedName>
        <fullName evidence="8">DMT family transporter</fullName>
    </submittedName>
</protein>
<dbReference type="EMBL" id="JASJUT010000002">
    <property type="protein sequence ID" value="MDK2594595.1"/>
    <property type="molecule type" value="Genomic_DNA"/>
</dbReference>
<keyword evidence="3 6" id="KW-0812">Transmembrane</keyword>
<feature type="transmembrane region" description="Helical" evidence="6">
    <location>
        <begin position="123"/>
        <end position="141"/>
    </location>
</feature>
<reference evidence="8 9" key="1">
    <citation type="submission" date="2023-05" db="EMBL/GenBank/DDBJ databases">
        <title>Pseudoalteromonas ardens sp. nov., Pseudoalteromonas obscura sp. nov., and Pseudoalteromonas umbrosa sp. nov., isolated from the coral Montipora capitata.</title>
        <authorList>
            <person name="Thomas E.M."/>
            <person name="Smith E.M."/>
            <person name="Papke E."/>
            <person name="Shlafstein M.D."/>
            <person name="Oline D.K."/>
            <person name="Videau P."/>
            <person name="Saw J.H."/>
            <person name="Strangman W.K."/>
            <person name="Ushijima B."/>
        </authorList>
    </citation>
    <scope>NUCLEOTIDE SEQUENCE [LARGE SCALE GENOMIC DNA]</scope>
    <source>
        <strain evidence="8 9">P94</strain>
    </source>
</reference>
<keyword evidence="9" id="KW-1185">Reference proteome</keyword>
<gene>
    <name evidence="8" type="ORF">QNM18_05865</name>
</gene>
<dbReference type="RefSeq" id="WP_284136645.1">
    <property type="nucleotide sequence ID" value="NZ_JASJUT010000002.1"/>
</dbReference>
<evidence type="ECO:0000313" key="9">
    <source>
        <dbReference type="Proteomes" id="UP001231915"/>
    </source>
</evidence>
<evidence type="ECO:0000256" key="3">
    <source>
        <dbReference type="ARBA" id="ARBA00022692"/>
    </source>
</evidence>